<organism evidence="2 3">
    <name type="scientific">Oryzomonas sagensis</name>
    <dbReference type="NCBI Taxonomy" id="2603857"/>
    <lineage>
        <taxon>Bacteria</taxon>
        <taxon>Pseudomonadati</taxon>
        <taxon>Thermodesulfobacteriota</taxon>
        <taxon>Desulfuromonadia</taxon>
        <taxon>Geobacterales</taxon>
        <taxon>Geobacteraceae</taxon>
        <taxon>Oryzomonas</taxon>
    </lineage>
</organism>
<reference evidence="2 3" key="1">
    <citation type="journal article" date="2020" name="Microorganisms">
        <title>Description of Three Novel Members in the Family Geobacteraceae, Oryzomonas japonicum gen. nov., sp. nov., Oryzomonas sagensis sp. nov., and Oryzomonas ruber sp. nov.</title>
        <authorList>
            <person name="Xu Z."/>
            <person name="Masuda Y."/>
            <person name="Hayakawa C."/>
            <person name="Ushijima N."/>
            <person name="Kawano K."/>
            <person name="Shiratori Y."/>
            <person name="Senoo K."/>
            <person name="Itoh H."/>
        </authorList>
    </citation>
    <scope>NUCLEOTIDE SEQUENCE [LARGE SCALE GENOMIC DNA]</scope>
    <source>
        <strain evidence="2 3">Red100</strain>
    </source>
</reference>
<dbReference type="RefSeq" id="WP_151154875.1">
    <property type="nucleotide sequence ID" value="NZ_VZRA01000001.1"/>
</dbReference>
<dbReference type="InterPro" id="IPR051783">
    <property type="entry name" value="NAD(P)-dependent_oxidoreduct"/>
</dbReference>
<feature type="domain" description="NAD-dependent epimerase/dehydratase" evidence="1">
    <location>
        <begin position="8"/>
        <end position="214"/>
    </location>
</feature>
<keyword evidence="3" id="KW-1185">Reference proteome</keyword>
<dbReference type="Gene3D" id="3.40.50.720">
    <property type="entry name" value="NAD(P)-binding Rossmann-like Domain"/>
    <property type="match status" value="1"/>
</dbReference>
<dbReference type="Proteomes" id="UP000798046">
    <property type="component" value="Unassembled WGS sequence"/>
</dbReference>
<dbReference type="Pfam" id="PF01370">
    <property type="entry name" value="Epimerase"/>
    <property type="match status" value="1"/>
</dbReference>
<protein>
    <submittedName>
        <fullName evidence="2">SDR family oxidoreductase</fullName>
    </submittedName>
</protein>
<evidence type="ECO:0000259" key="1">
    <source>
        <dbReference type="Pfam" id="PF01370"/>
    </source>
</evidence>
<proteinExistence type="predicted"/>
<accession>A0ABQ6TRK9</accession>
<gene>
    <name evidence="2" type="ORF">F6V30_02200</name>
</gene>
<dbReference type="EMBL" id="VZRA01000001">
    <property type="protein sequence ID" value="KAB0671414.1"/>
    <property type="molecule type" value="Genomic_DNA"/>
</dbReference>
<dbReference type="InterPro" id="IPR036291">
    <property type="entry name" value="NAD(P)-bd_dom_sf"/>
</dbReference>
<dbReference type="CDD" id="cd05266">
    <property type="entry name" value="SDR_a4"/>
    <property type="match status" value="1"/>
</dbReference>
<dbReference type="PANTHER" id="PTHR48079">
    <property type="entry name" value="PROTEIN YEEZ"/>
    <property type="match status" value="1"/>
</dbReference>
<sequence length="293" mass="30814">MKKLFIAGCGYIGRRVARLARDAGYGTTCLVRSAEHGEALERSGFGTLVATLDDPAGIPALEAAAGGVVLYCVPPPGGGLFDTRARHFCAAMTAVSPPPAMIVYLGATSVYSETRGGVVTEDSPVIPASAMGKRRLDAEATFREFGAAHGTAVVILRVSGIYGPGRLPLMQISQGQPLLREEESGPSNRIHADDLAQVCLAAVEKGENGAIFNISDGHPASMTSYFNAAADALGMPRQPQVTLDEARQAMSPLMFSYVSESRVVDNSRMLEKLGVRLRYPTMAQGLAASVEAA</sequence>
<dbReference type="InterPro" id="IPR001509">
    <property type="entry name" value="Epimerase_deHydtase"/>
</dbReference>
<comment type="caution">
    <text evidence="2">The sequence shown here is derived from an EMBL/GenBank/DDBJ whole genome shotgun (WGS) entry which is preliminary data.</text>
</comment>
<name>A0ABQ6TRK9_9BACT</name>
<evidence type="ECO:0000313" key="2">
    <source>
        <dbReference type="EMBL" id="KAB0671414.1"/>
    </source>
</evidence>
<evidence type="ECO:0000313" key="3">
    <source>
        <dbReference type="Proteomes" id="UP000798046"/>
    </source>
</evidence>
<dbReference type="SUPFAM" id="SSF51735">
    <property type="entry name" value="NAD(P)-binding Rossmann-fold domains"/>
    <property type="match status" value="1"/>
</dbReference>
<dbReference type="PANTHER" id="PTHR48079:SF6">
    <property type="entry name" value="NAD(P)-BINDING DOMAIN-CONTAINING PROTEIN-RELATED"/>
    <property type="match status" value="1"/>
</dbReference>